<reference evidence="2 3" key="1">
    <citation type="journal article" date="2016" name="Proc. Natl. Acad. Sci. U.S.A.">
        <title>Comparative genomics of biotechnologically important yeasts.</title>
        <authorList>
            <person name="Riley R."/>
            <person name="Haridas S."/>
            <person name="Wolfe K.H."/>
            <person name="Lopes M.R."/>
            <person name="Hittinger C.T."/>
            <person name="Goeker M."/>
            <person name="Salamov A.A."/>
            <person name="Wisecaver J.H."/>
            <person name="Long T.M."/>
            <person name="Calvey C.H."/>
            <person name="Aerts A.L."/>
            <person name="Barry K.W."/>
            <person name="Choi C."/>
            <person name="Clum A."/>
            <person name="Coughlan A.Y."/>
            <person name="Deshpande S."/>
            <person name="Douglass A.P."/>
            <person name="Hanson S.J."/>
            <person name="Klenk H.-P."/>
            <person name="LaButti K.M."/>
            <person name="Lapidus A."/>
            <person name="Lindquist E.A."/>
            <person name="Lipzen A.M."/>
            <person name="Meier-Kolthoff J.P."/>
            <person name="Ohm R.A."/>
            <person name="Otillar R.P."/>
            <person name="Pangilinan J.L."/>
            <person name="Peng Y."/>
            <person name="Rokas A."/>
            <person name="Rosa C.A."/>
            <person name="Scheuner C."/>
            <person name="Sibirny A.A."/>
            <person name="Slot J.C."/>
            <person name="Stielow J.B."/>
            <person name="Sun H."/>
            <person name="Kurtzman C.P."/>
            <person name="Blackwell M."/>
            <person name="Grigoriev I.V."/>
            <person name="Jeffries T.W."/>
        </authorList>
    </citation>
    <scope>NUCLEOTIDE SEQUENCE [LARGE SCALE GENOMIC DNA]</scope>
    <source>
        <strain evidence="3">ATCC 58044 / CBS 1984 / NCYC 433 / NRRL Y-366-8</strain>
    </source>
</reference>
<evidence type="ECO:0000256" key="1">
    <source>
        <dbReference type="SAM" id="MobiDB-lite"/>
    </source>
</evidence>
<evidence type="ECO:0000313" key="3">
    <source>
        <dbReference type="Proteomes" id="UP000094112"/>
    </source>
</evidence>
<dbReference type="InterPro" id="IPR031426">
    <property type="entry name" value="DUF4667"/>
</dbReference>
<dbReference type="Proteomes" id="UP000094112">
    <property type="component" value="Unassembled WGS sequence"/>
</dbReference>
<dbReference type="AlphaFoldDB" id="A0A1E3P6Z5"/>
<dbReference type="Pfam" id="PF15700">
    <property type="entry name" value="DUF4667"/>
    <property type="match status" value="1"/>
</dbReference>
<gene>
    <name evidence="2" type="ORF">WICANDRAFT_90417</name>
</gene>
<accession>A0A1E3P6Z5</accession>
<keyword evidence="3" id="KW-1185">Reference proteome</keyword>
<sequence>MNKQQTNTPSEANSPIQSHSRKSSVLSNCTHSSSNHRDRSDSCVSCEDSIITINNNSSGGQSGNDEDSCRRHHHRRESIAIKFKNPQIIDDEEKGGIPETDVFESLKGYEM</sequence>
<organism evidence="2 3">
    <name type="scientific">Wickerhamomyces anomalus (strain ATCC 58044 / CBS 1984 / NCYC 433 / NRRL Y-366-8)</name>
    <name type="common">Yeast</name>
    <name type="synonym">Hansenula anomala</name>
    <dbReference type="NCBI Taxonomy" id="683960"/>
    <lineage>
        <taxon>Eukaryota</taxon>
        <taxon>Fungi</taxon>
        <taxon>Dikarya</taxon>
        <taxon>Ascomycota</taxon>
        <taxon>Saccharomycotina</taxon>
        <taxon>Saccharomycetes</taxon>
        <taxon>Phaffomycetales</taxon>
        <taxon>Wickerhamomycetaceae</taxon>
        <taxon>Wickerhamomyces</taxon>
    </lineage>
</organism>
<evidence type="ECO:0000313" key="2">
    <source>
        <dbReference type="EMBL" id="ODQ61143.1"/>
    </source>
</evidence>
<protein>
    <submittedName>
        <fullName evidence="2">Uncharacterized protein</fullName>
    </submittedName>
</protein>
<feature type="non-terminal residue" evidence="2">
    <location>
        <position position="111"/>
    </location>
</feature>
<name>A0A1E3P6Z5_WICAA</name>
<feature type="compositionally biased region" description="Low complexity" evidence="1">
    <location>
        <begin position="49"/>
        <end position="59"/>
    </location>
</feature>
<dbReference type="EMBL" id="KV454209">
    <property type="protein sequence ID" value="ODQ61143.1"/>
    <property type="molecule type" value="Genomic_DNA"/>
</dbReference>
<dbReference type="OrthoDB" id="4061670at2759"/>
<dbReference type="GeneID" id="30203482"/>
<proteinExistence type="predicted"/>
<feature type="region of interest" description="Disordered" evidence="1">
    <location>
        <begin position="1"/>
        <end position="79"/>
    </location>
</feature>
<feature type="compositionally biased region" description="Polar residues" evidence="1">
    <location>
        <begin position="1"/>
        <end position="30"/>
    </location>
</feature>
<dbReference type="RefSeq" id="XP_019040350.1">
    <property type="nucleotide sequence ID" value="XM_019186236.1"/>
</dbReference>